<accession>A0A9J7BMY4</accession>
<dbReference type="AlphaFoldDB" id="A0A9J7BMY4"/>
<gene>
    <name evidence="2" type="ORF">MOP44_18440</name>
</gene>
<organism evidence="2 3">
    <name type="scientific">Occallatibacter riparius</name>
    <dbReference type="NCBI Taxonomy" id="1002689"/>
    <lineage>
        <taxon>Bacteria</taxon>
        <taxon>Pseudomonadati</taxon>
        <taxon>Acidobacteriota</taxon>
        <taxon>Terriglobia</taxon>
        <taxon>Terriglobales</taxon>
        <taxon>Acidobacteriaceae</taxon>
        <taxon>Occallatibacter</taxon>
    </lineage>
</organism>
<dbReference type="KEGG" id="orp:MOP44_18440"/>
<evidence type="ECO:0000313" key="3">
    <source>
        <dbReference type="Proteomes" id="UP001059380"/>
    </source>
</evidence>
<dbReference type="RefSeq" id="WP_260791726.1">
    <property type="nucleotide sequence ID" value="NZ_CP093313.1"/>
</dbReference>
<dbReference type="Proteomes" id="UP001059380">
    <property type="component" value="Chromosome"/>
</dbReference>
<reference evidence="2" key="1">
    <citation type="submission" date="2021-04" db="EMBL/GenBank/DDBJ databases">
        <title>Phylogenetic analysis of Acidobacteriaceae.</title>
        <authorList>
            <person name="Qiu L."/>
            <person name="Zhang Q."/>
        </authorList>
    </citation>
    <scope>NUCLEOTIDE SEQUENCE</scope>
    <source>
        <strain evidence="2">DSM 25168</strain>
    </source>
</reference>
<evidence type="ECO:0000256" key="1">
    <source>
        <dbReference type="SAM" id="Phobius"/>
    </source>
</evidence>
<keyword evidence="1" id="KW-0812">Transmembrane</keyword>
<keyword evidence="1" id="KW-0472">Membrane</keyword>
<proteinExistence type="predicted"/>
<keyword evidence="1" id="KW-1133">Transmembrane helix</keyword>
<keyword evidence="3" id="KW-1185">Reference proteome</keyword>
<feature type="transmembrane region" description="Helical" evidence="1">
    <location>
        <begin position="30"/>
        <end position="49"/>
    </location>
</feature>
<dbReference type="EMBL" id="CP093313">
    <property type="protein sequence ID" value="UWZ82541.1"/>
    <property type="molecule type" value="Genomic_DNA"/>
</dbReference>
<name>A0A9J7BMY4_9BACT</name>
<protein>
    <submittedName>
        <fullName evidence="2">Uncharacterized protein</fullName>
    </submittedName>
</protein>
<evidence type="ECO:0000313" key="2">
    <source>
        <dbReference type="EMBL" id="UWZ82541.1"/>
    </source>
</evidence>
<sequence>MQSVPRTPSPVPTECTPDNLRGRRIAAEEAVYKCVTVGAILLVLGSLWAF</sequence>